<dbReference type="PROSITE" id="PS50842">
    <property type="entry name" value="EXPANSIN_EG45"/>
    <property type="match status" value="1"/>
</dbReference>
<evidence type="ECO:0000259" key="2">
    <source>
        <dbReference type="PROSITE" id="PS50011"/>
    </source>
</evidence>
<dbReference type="PANTHER" id="PTHR31867">
    <property type="entry name" value="EXPANSIN-A15"/>
    <property type="match status" value="1"/>
</dbReference>
<dbReference type="Gene3D" id="2.60.120.430">
    <property type="entry name" value="Galactose-binding lectin"/>
    <property type="match status" value="1"/>
</dbReference>
<feature type="compositionally biased region" description="Basic and acidic residues" evidence="1">
    <location>
        <begin position="94"/>
        <end position="109"/>
    </location>
</feature>
<dbReference type="Pfam" id="PF00069">
    <property type="entry name" value="Pkinase"/>
    <property type="match status" value="1"/>
</dbReference>
<dbReference type="InterPro" id="IPR011009">
    <property type="entry name" value="Kinase-like_dom_sf"/>
</dbReference>
<dbReference type="InterPro" id="IPR002963">
    <property type="entry name" value="Expansin"/>
</dbReference>
<accession>A0AAW1R2B9</accession>
<dbReference type="InterPro" id="IPR000719">
    <property type="entry name" value="Prot_kinase_dom"/>
</dbReference>
<dbReference type="AlphaFoldDB" id="A0AAW1R2B9"/>
<evidence type="ECO:0008006" key="6">
    <source>
        <dbReference type="Google" id="ProtNLM"/>
    </source>
</evidence>
<gene>
    <name evidence="4" type="ORF">WJX81_002445</name>
</gene>
<dbReference type="InterPro" id="IPR036908">
    <property type="entry name" value="RlpA-like_sf"/>
</dbReference>
<evidence type="ECO:0000313" key="4">
    <source>
        <dbReference type="EMBL" id="KAK9827705.1"/>
    </source>
</evidence>
<feature type="domain" description="Protein kinase" evidence="2">
    <location>
        <begin position="1"/>
        <end position="316"/>
    </location>
</feature>
<dbReference type="GO" id="GO:0005524">
    <property type="term" value="F:ATP binding"/>
    <property type="evidence" value="ECO:0007669"/>
    <property type="project" value="InterPro"/>
</dbReference>
<dbReference type="SUPFAM" id="SSF50685">
    <property type="entry name" value="Barwin-like endoglucanases"/>
    <property type="match status" value="2"/>
</dbReference>
<dbReference type="SUPFAM" id="SSF56112">
    <property type="entry name" value="Protein kinase-like (PK-like)"/>
    <property type="match status" value="1"/>
</dbReference>
<name>A0AAW1R2B9_9CHLO</name>
<sequence length="786" mass="83737">MEDVKGEMKDAKASGQERRTRGARREDGLCLAQQLRRRLGQCCARDPATLSGSQQRRWLGLSLQASQLQRVRTAAMQAERDAFNAGWEQGRAKLEAQHAQDALARDLRDQPAQQGHGARERALRQGFEAGRDRLEAKLEFAGWRTRMERAAPGGAAWPGYGTASRRCPTCQWRKFMGTGSWGGAAAGSVLHLDVKGENVLVFDKGNGLEAKLGDWGHAVFVGADSTVVQPGWGTPAFRAPEMEGAAPVASAAADVFSVGAMVYDLLLLRPTADKARVEVGPELGVWGPVVEACTRLDPAQRCTLHELATYLAHYAAELGGCGAASPSGTLYPTWDPVAAGGAQSSEGPQPSSVIWSAMAQLAERATYTAAAVVAMFFLAAAPAAAITTNAPAVGDGWYRGRGTFYGGPESFLSNFGDRGPAPEYGFGNILFPSCGYFNQQGTGAVSYSNEIFPRDAVAALANNDPDYPGSCGRCYEIRCHTGPVIANGTSVYRTDGGYNMFARAPNALDEFGRRFPGNPLMSEREAYVRCWNNTDGTAPTHFITITDNCPCVQYSGAEGSGSANQTGTNPPCCGDIYHFDLSYWAFQNLAHPLYGIMMLDFRPVDCSTRRALTFLPGFINNTVYGDRVETGWAWFPYRQSATQFWAGGQGLGGSNATCLTLDGNGGGLTFACRSCAAASNSPFASASALQLWVRSTSGGGSSAVVPPLRVSIGDYDNKRYCSSVTLQSLTPTQTRGAYSQFSIPLSSFNCPFPVSQASQIGIENADGSSSSFCLDNIVLSNGAASS</sequence>
<dbReference type="CDD" id="cd22271">
    <property type="entry name" value="DPBB_EXP_N-like"/>
    <property type="match status" value="1"/>
</dbReference>
<dbReference type="PROSITE" id="PS50011">
    <property type="entry name" value="PROTEIN_KINASE_DOM"/>
    <property type="match status" value="1"/>
</dbReference>
<keyword evidence="5" id="KW-1185">Reference proteome</keyword>
<dbReference type="InterPro" id="IPR007112">
    <property type="entry name" value="Expansin/allergen_DPBB_dom"/>
</dbReference>
<protein>
    <recommendedName>
        <fullName evidence="6">Expansin-like EG45 domain-containing protein</fullName>
    </recommendedName>
</protein>
<evidence type="ECO:0000259" key="3">
    <source>
        <dbReference type="PROSITE" id="PS50842"/>
    </source>
</evidence>
<dbReference type="InterPro" id="IPR008271">
    <property type="entry name" value="Ser/Thr_kinase_AS"/>
</dbReference>
<feature type="domain" description="Expansin-like EG45" evidence="3">
    <location>
        <begin position="431"/>
        <end position="611"/>
    </location>
</feature>
<dbReference type="GO" id="GO:0009664">
    <property type="term" value="P:plant-type cell wall organization"/>
    <property type="evidence" value="ECO:0007669"/>
    <property type="project" value="InterPro"/>
</dbReference>
<feature type="region of interest" description="Disordered" evidence="1">
    <location>
        <begin position="94"/>
        <end position="120"/>
    </location>
</feature>
<evidence type="ECO:0000313" key="5">
    <source>
        <dbReference type="Proteomes" id="UP001445335"/>
    </source>
</evidence>
<comment type="caution">
    <text evidence="4">The sequence shown here is derived from an EMBL/GenBank/DDBJ whole genome shotgun (WGS) entry which is preliminary data.</text>
</comment>
<evidence type="ECO:0000256" key="1">
    <source>
        <dbReference type="SAM" id="MobiDB-lite"/>
    </source>
</evidence>
<dbReference type="PROSITE" id="PS00108">
    <property type="entry name" value="PROTEIN_KINASE_ST"/>
    <property type="match status" value="1"/>
</dbReference>
<dbReference type="EMBL" id="JALJOU010000055">
    <property type="protein sequence ID" value="KAK9827705.1"/>
    <property type="molecule type" value="Genomic_DNA"/>
</dbReference>
<organism evidence="4 5">
    <name type="scientific">Elliptochloris bilobata</name>
    <dbReference type="NCBI Taxonomy" id="381761"/>
    <lineage>
        <taxon>Eukaryota</taxon>
        <taxon>Viridiplantae</taxon>
        <taxon>Chlorophyta</taxon>
        <taxon>core chlorophytes</taxon>
        <taxon>Trebouxiophyceae</taxon>
        <taxon>Trebouxiophyceae incertae sedis</taxon>
        <taxon>Elliptochloris clade</taxon>
        <taxon>Elliptochloris</taxon>
    </lineage>
</organism>
<dbReference type="Gene3D" id="1.10.510.10">
    <property type="entry name" value="Transferase(Phosphotransferase) domain 1"/>
    <property type="match status" value="1"/>
</dbReference>
<dbReference type="Gene3D" id="2.40.40.10">
    <property type="entry name" value="RlpA-like domain"/>
    <property type="match status" value="1"/>
</dbReference>
<dbReference type="GO" id="GO:0004672">
    <property type="term" value="F:protein kinase activity"/>
    <property type="evidence" value="ECO:0007669"/>
    <property type="project" value="InterPro"/>
</dbReference>
<reference evidence="4 5" key="1">
    <citation type="journal article" date="2024" name="Nat. Commun.">
        <title>Phylogenomics reveals the evolutionary origins of lichenization in chlorophyte algae.</title>
        <authorList>
            <person name="Puginier C."/>
            <person name="Libourel C."/>
            <person name="Otte J."/>
            <person name="Skaloud P."/>
            <person name="Haon M."/>
            <person name="Grisel S."/>
            <person name="Petersen M."/>
            <person name="Berrin J.G."/>
            <person name="Delaux P.M."/>
            <person name="Dal Grande F."/>
            <person name="Keller J."/>
        </authorList>
    </citation>
    <scope>NUCLEOTIDE SEQUENCE [LARGE SCALE GENOMIC DNA]</scope>
    <source>
        <strain evidence="4 5">SAG 245.80</strain>
    </source>
</reference>
<feature type="region of interest" description="Disordered" evidence="1">
    <location>
        <begin position="1"/>
        <end position="25"/>
    </location>
</feature>
<proteinExistence type="predicted"/>
<dbReference type="Proteomes" id="UP001445335">
    <property type="component" value="Unassembled WGS sequence"/>
</dbReference>